<accession>A0ABS3ICE8</accession>
<dbReference type="SMART" id="SM00855">
    <property type="entry name" value="PGAM"/>
    <property type="match status" value="1"/>
</dbReference>
<keyword evidence="2" id="KW-1185">Reference proteome</keyword>
<dbReference type="InterPro" id="IPR013078">
    <property type="entry name" value="His_Pase_superF_clade-1"/>
</dbReference>
<evidence type="ECO:0000313" key="2">
    <source>
        <dbReference type="Proteomes" id="UP000664617"/>
    </source>
</evidence>
<organism evidence="1 2">
    <name type="scientific">Myceligenerans salitolerans</name>
    <dbReference type="NCBI Taxonomy" id="1230528"/>
    <lineage>
        <taxon>Bacteria</taxon>
        <taxon>Bacillati</taxon>
        <taxon>Actinomycetota</taxon>
        <taxon>Actinomycetes</taxon>
        <taxon>Micrococcales</taxon>
        <taxon>Promicromonosporaceae</taxon>
        <taxon>Myceligenerans</taxon>
    </lineage>
</organism>
<gene>
    <name evidence="1" type="ORF">J0911_16865</name>
</gene>
<reference evidence="1 2" key="1">
    <citation type="submission" date="2021-03" db="EMBL/GenBank/DDBJ databases">
        <authorList>
            <person name="Xin L."/>
        </authorList>
    </citation>
    <scope>NUCLEOTIDE SEQUENCE [LARGE SCALE GENOMIC DNA]</scope>
    <source>
        <strain evidence="1 2">XHU 5031</strain>
    </source>
</reference>
<dbReference type="Pfam" id="PF00300">
    <property type="entry name" value="His_Phos_1"/>
    <property type="match status" value="1"/>
</dbReference>
<dbReference type="EMBL" id="JAFMPK010000047">
    <property type="protein sequence ID" value="MBO0610699.1"/>
    <property type="molecule type" value="Genomic_DNA"/>
</dbReference>
<name>A0ABS3ICE8_9MICO</name>
<protein>
    <submittedName>
        <fullName evidence="1">Histidine phosphatase family protein</fullName>
    </submittedName>
</protein>
<evidence type="ECO:0000313" key="1">
    <source>
        <dbReference type="EMBL" id="MBO0610699.1"/>
    </source>
</evidence>
<dbReference type="RefSeq" id="WP_207276608.1">
    <property type="nucleotide sequence ID" value="NZ_JAFMPK010000047.1"/>
</dbReference>
<reference evidence="2" key="2">
    <citation type="submission" date="2023-07" db="EMBL/GenBank/DDBJ databases">
        <title>Myceligenerans salitolerans sp. nov., a halotolerant actinomycete isolated from a salt lake in Xinjiang, China.</title>
        <authorList>
            <person name="Guan T."/>
        </authorList>
    </citation>
    <scope>NUCLEOTIDE SEQUENCE [LARGE SCALE GENOMIC DNA]</scope>
    <source>
        <strain evidence="2">XHU 5031</strain>
    </source>
</reference>
<comment type="caution">
    <text evidence="1">The sequence shown here is derived from an EMBL/GenBank/DDBJ whole genome shotgun (WGS) entry which is preliminary data.</text>
</comment>
<dbReference type="SUPFAM" id="SSF53254">
    <property type="entry name" value="Phosphoglycerate mutase-like"/>
    <property type="match status" value="1"/>
</dbReference>
<dbReference type="Proteomes" id="UP000664617">
    <property type="component" value="Unassembled WGS sequence"/>
</dbReference>
<dbReference type="InterPro" id="IPR029033">
    <property type="entry name" value="His_PPase_superfam"/>
</dbReference>
<dbReference type="Gene3D" id="3.40.50.1240">
    <property type="entry name" value="Phosphoglycerate mutase-like"/>
    <property type="match status" value="1"/>
</dbReference>
<sequence>MTTALLRHAHTSWSRRYLVNGNAATRVALDDEGIASCLAARHQYAPMTVQTWATSSFLRTQETARLLMGDEAATLVVLPELDELDYGVFEARPFLDYAAWLHEHGPHARVPDGSESQRAGIRRMLTGLVRALDLPSRRTVVCHGLLASFLHWQSERGTADPMPIYFDDVQPVVPRTWHDDDLRRLASAALDNLDEREVIDPGPFPPAWARAGQ</sequence>
<proteinExistence type="predicted"/>